<dbReference type="RefSeq" id="WP_103050663.1">
    <property type="nucleotide sequence ID" value="NZ_POWF01000001.1"/>
</dbReference>
<keyword evidence="2" id="KW-1185">Reference proteome</keyword>
<proteinExistence type="predicted"/>
<comment type="caution">
    <text evidence="1">The sequence shown here is derived from an EMBL/GenBank/DDBJ whole genome shotgun (WGS) entry which is preliminary data.</text>
</comment>
<reference evidence="1 2" key="1">
    <citation type="submission" date="2018-01" db="EMBL/GenBank/DDBJ databases">
        <title>The draft genome of Hanstruepera neustonica JCM19743.</title>
        <authorList>
            <person name="He R.-H."/>
            <person name="Du Z.-J."/>
        </authorList>
    </citation>
    <scope>NUCLEOTIDE SEQUENCE [LARGE SCALE GENOMIC DNA]</scope>
    <source>
        <strain evidence="1 2">JCM19743</strain>
    </source>
</reference>
<name>A0A2K1E3E9_9FLAO</name>
<dbReference type="OrthoDB" id="680581at2"/>
<dbReference type="AlphaFoldDB" id="A0A2K1E3E9"/>
<accession>A0A2K1E3E9</accession>
<dbReference type="Proteomes" id="UP000236641">
    <property type="component" value="Unassembled WGS sequence"/>
</dbReference>
<sequence length="63" mass="7574">MKSTQELLTEIARLIRDIETNYPEVYQYLDENPITIPNMEHPKVDRKELEDYLESLKQLISKH</sequence>
<gene>
    <name evidence="1" type="ORF">C1T31_01325</name>
</gene>
<evidence type="ECO:0000313" key="2">
    <source>
        <dbReference type="Proteomes" id="UP000236641"/>
    </source>
</evidence>
<dbReference type="EMBL" id="POWF01000001">
    <property type="protein sequence ID" value="PNQ74810.1"/>
    <property type="molecule type" value="Genomic_DNA"/>
</dbReference>
<organism evidence="1 2">
    <name type="scientific">Hanstruepera neustonica</name>
    <dbReference type="NCBI Taxonomy" id="1445657"/>
    <lineage>
        <taxon>Bacteria</taxon>
        <taxon>Pseudomonadati</taxon>
        <taxon>Bacteroidota</taxon>
        <taxon>Flavobacteriia</taxon>
        <taxon>Flavobacteriales</taxon>
        <taxon>Flavobacteriaceae</taxon>
        <taxon>Hanstruepera</taxon>
    </lineage>
</organism>
<protein>
    <submittedName>
        <fullName evidence="1">Uncharacterized protein</fullName>
    </submittedName>
</protein>
<evidence type="ECO:0000313" key="1">
    <source>
        <dbReference type="EMBL" id="PNQ74810.1"/>
    </source>
</evidence>